<dbReference type="AlphaFoldDB" id="A0A0E9VGC3"/>
<dbReference type="EMBL" id="GBXM01032354">
    <property type="protein sequence ID" value="JAH76223.1"/>
    <property type="molecule type" value="Transcribed_RNA"/>
</dbReference>
<proteinExistence type="predicted"/>
<name>A0A0E9VGC3_ANGAN</name>
<evidence type="ECO:0000313" key="1">
    <source>
        <dbReference type="EMBL" id="JAH76223.1"/>
    </source>
</evidence>
<reference evidence="1" key="2">
    <citation type="journal article" date="2015" name="Fish Shellfish Immunol.">
        <title>Early steps in the European eel (Anguilla anguilla)-Vibrio vulnificus interaction in the gills: Role of the RtxA13 toxin.</title>
        <authorList>
            <person name="Callol A."/>
            <person name="Pajuelo D."/>
            <person name="Ebbesson L."/>
            <person name="Teles M."/>
            <person name="MacKenzie S."/>
            <person name="Amaro C."/>
        </authorList>
    </citation>
    <scope>NUCLEOTIDE SEQUENCE</scope>
</reference>
<organism evidence="1">
    <name type="scientific">Anguilla anguilla</name>
    <name type="common">European freshwater eel</name>
    <name type="synonym">Muraena anguilla</name>
    <dbReference type="NCBI Taxonomy" id="7936"/>
    <lineage>
        <taxon>Eukaryota</taxon>
        <taxon>Metazoa</taxon>
        <taxon>Chordata</taxon>
        <taxon>Craniata</taxon>
        <taxon>Vertebrata</taxon>
        <taxon>Euteleostomi</taxon>
        <taxon>Actinopterygii</taxon>
        <taxon>Neopterygii</taxon>
        <taxon>Teleostei</taxon>
        <taxon>Anguilliformes</taxon>
        <taxon>Anguillidae</taxon>
        <taxon>Anguilla</taxon>
    </lineage>
</organism>
<sequence>MVESLVMLDRISTRTFCSFPEFINVPNLFP</sequence>
<accession>A0A0E9VGC3</accession>
<reference evidence="1" key="1">
    <citation type="submission" date="2014-11" db="EMBL/GenBank/DDBJ databases">
        <authorList>
            <person name="Amaro Gonzalez C."/>
        </authorList>
    </citation>
    <scope>NUCLEOTIDE SEQUENCE</scope>
</reference>
<protein>
    <submittedName>
        <fullName evidence="1">Uncharacterized protein</fullName>
    </submittedName>
</protein>